<dbReference type="GO" id="GO:0005524">
    <property type="term" value="F:ATP binding"/>
    <property type="evidence" value="ECO:0007669"/>
    <property type="project" value="UniProtKB-KW"/>
</dbReference>
<keyword evidence="2" id="KW-0067">ATP-binding</keyword>
<dbReference type="PANTHER" id="PTHR43272:SF33">
    <property type="entry name" value="AMP-BINDING DOMAIN-CONTAINING PROTEIN-RELATED"/>
    <property type="match status" value="1"/>
</dbReference>
<sequence length="569" mass="63964">MFAMLEENLIKIYERSFRENREMSALTDYFKGETFSYYEMAKEIAKLHLLYKKAGIRQGDKIALIGRNNPRWCITYIGTVTYGAVIVPILQDFTPADIIHIINHSESRLLFLGDNFWDVIEEDQIKQIEAVFSLTDFHVIYERDGKALTKFQRDIVKNYRSKYPRGFSVGDIKYPDIPNDRVVLLNYTSGTTGYSKGVMLTVNNLTGNVTFAMSALNTQTGTYYFQKGGRTLSFLPLAHAYGCAFDFLAPLAVGGHITLLGRIPSPKILVEAMAVVRPTIICCVPMILEKVYRKQVLPLLEKGPMSIAVKIPLLNAAIYSVIRKKLMDAFGGNVSIFIVGGAPMNQETEAFLMKIRFPITIGYGMTECAPLISFTPDNEFKAGSCGRYLKNLLEVRIDSPDPEHEAGEIVVRGENVMAGYYKNEKDTQKVLDADGWLHTGDMGTMDPDGTLYIRGRSKTMILSGNGQNIYPEEIEDKLNNMYMVLESLVLDAGNGRLRALVVPDYEQADAEGVDKSELPQIMQNNLQELNAQLAAYERVSDITIYPTEFEKTPKRSIKRFLYSASLLDS</sequence>
<dbReference type="PROSITE" id="PS00455">
    <property type="entry name" value="AMP_BINDING"/>
    <property type="match status" value="1"/>
</dbReference>
<dbReference type="Pfam" id="PF23562">
    <property type="entry name" value="AMP-binding_C_3"/>
    <property type="match status" value="1"/>
</dbReference>
<comment type="catalytic activity">
    <reaction evidence="3">
        <text>a long-chain fatty acid + ATP + CoA = a long-chain fatty acyl-CoA + AMP + diphosphate</text>
        <dbReference type="Rhea" id="RHEA:15421"/>
        <dbReference type="ChEBI" id="CHEBI:30616"/>
        <dbReference type="ChEBI" id="CHEBI:33019"/>
        <dbReference type="ChEBI" id="CHEBI:57287"/>
        <dbReference type="ChEBI" id="CHEBI:57560"/>
        <dbReference type="ChEBI" id="CHEBI:83139"/>
        <dbReference type="ChEBI" id="CHEBI:456215"/>
        <dbReference type="EC" id="6.2.1.3"/>
    </reaction>
    <physiologicalReaction direction="left-to-right" evidence="3">
        <dbReference type="Rhea" id="RHEA:15422"/>
    </physiologicalReaction>
</comment>
<protein>
    <submittedName>
        <fullName evidence="5">Long-chain-fatty-acid--CoA ligase</fullName>
    </submittedName>
</protein>
<organism evidence="5 6">
    <name type="scientific">Alistipes dispar</name>
    <dbReference type="NCBI Taxonomy" id="2585119"/>
    <lineage>
        <taxon>Bacteria</taxon>
        <taxon>Pseudomonadati</taxon>
        <taxon>Bacteroidota</taxon>
        <taxon>Bacteroidia</taxon>
        <taxon>Bacteroidales</taxon>
        <taxon>Rikenellaceae</taxon>
        <taxon>Alistipes</taxon>
    </lineage>
</organism>
<evidence type="ECO:0000256" key="1">
    <source>
        <dbReference type="ARBA" id="ARBA00022741"/>
    </source>
</evidence>
<keyword evidence="1" id="KW-0547">Nucleotide-binding</keyword>
<evidence type="ECO:0000256" key="2">
    <source>
        <dbReference type="ARBA" id="ARBA00022840"/>
    </source>
</evidence>
<dbReference type="AlphaFoldDB" id="A0A4Y1X2C8"/>
<gene>
    <name evidence="5" type="ORF">A5CPEGH6_19380</name>
</gene>
<proteinExistence type="predicted"/>
<dbReference type="Gene3D" id="3.30.300.30">
    <property type="match status" value="1"/>
</dbReference>
<keyword evidence="5" id="KW-0436">Ligase</keyword>
<dbReference type="InterPro" id="IPR020845">
    <property type="entry name" value="AMP-binding_CS"/>
</dbReference>
<dbReference type="InterPro" id="IPR042099">
    <property type="entry name" value="ANL_N_sf"/>
</dbReference>
<dbReference type="KEGG" id="ada:A5CPEGH6_19380"/>
<evidence type="ECO:0000313" key="6">
    <source>
        <dbReference type="Proteomes" id="UP000319374"/>
    </source>
</evidence>
<dbReference type="GO" id="GO:0016020">
    <property type="term" value="C:membrane"/>
    <property type="evidence" value="ECO:0007669"/>
    <property type="project" value="TreeGrafter"/>
</dbReference>
<keyword evidence="6" id="KW-1185">Reference proteome</keyword>
<dbReference type="SUPFAM" id="SSF56801">
    <property type="entry name" value="Acetyl-CoA synthetase-like"/>
    <property type="match status" value="1"/>
</dbReference>
<dbReference type="InterPro" id="IPR045851">
    <property type="entry name" value="AMP-bd_C_sf"/>
</dbReference>
<dbReference type="Pfam" id="PF00501">
    <property type="entry name" value="AMP-binding"/>
    <property type="match status" value="1"/>
</dbReference>
<evidence type="ECO:0000256" key="3">
    <source>
        <dbReference type="ARBA" id="ARBA00024484"/>
    </source>
</evidence>
<feature type="domain" description="AMP-dependent synthetase/ligase" evidence="4">
    <location>
        <begin position="14"/>
        <end position="421"/>
    </location>
</feature>
<accession>A0A4Y1X2C8</accession>
<dbReference type="PANTHER" id="PTHR43272">
    <property type="entry name" value="LONG-CHAIN-FATTY-ACID--COA LIGASE"/>
    <property type="match status" value="1"/>
</dbReference>
<dbReference type="EMBL" id="AP019736">
    <property type="protein sequence ID" value="BBL07300.1"/>
    <property type="molecule type" value="Genomic_DNA"/>
</dbReference>
<reference evidence="6" key="1">
    <citation type="submission" date="2019-06" db="EMBL/GenBank/DDBJ databases">
        <title>Alistipes onderdonkii subsp. vulgaris subsp. nov., Alistipes dispar sp. nov. and Alistipes communis sp. nov., isolated from human faeces, and creation of Alistipes onderdonkii subsp. onderdonkii subsp. nov.</title>
        <authorList>
            <person name="Sakamoto M."/>
            <person name="Ikeyama N."/>
            <person name="Ogata Y."/>
            <person name="Suda W."/>
            <person name="Iino T."/>
            <person name="Hattori M."/>
            <person name="Ohkuma M."/>
        </authorList>
    </citation>
    <scope>NUCLEOTIDE SEQUENCE [LARGE SCALE GENOMIC DNA]</scope>
    <source>
        <strain evidence="6">5CPEGH6</strain>
    </source>
</reference>
<dbReference type="GO" id="GO:0004467">
    <property type="term" value="F:long-chain fatty acid-CoA ligase activity"/>
    <property type="evidence" value="ECO:0007669"/>
    <property type="project" value="UniProtKB-EC"/>
</dbReference>
<dbReference type="InterPro" id="IPR000873">
    <property type="entry name" value="AMP-dep_synth/lig_dom"/>
</dbReference>
<name>A0A4Y1X2C8_9BACT</name>
<dbReference type="Proteomes" id="UP000319374">
    <property type="component" value="Chromosome"/>
</dbReference>
<evidence type="ECO:0000259" key="4">
    <source>
        <dbReference type="Pfam" id="PF00501"/>
    </source>
</evidence>
<dbReference type="Gene3D" id="3.40.50.12780">
    <property type="entry name" value="N-terminal domain of ligase-like"/>
    <property type="match status" value="1"/>
</dbReference>
<evidence type="ECO:0000313" key="5">
    <source>
        <dbReference type="EMBL" id="BBL07300.1"/>
    </source>
</evidence>